<evidence type="ECO:0000313" key="1">
    <source>
        <dbReference type="EMBL" id="TBU74803.1"/>
    </source>
</evidence>
<reference evidence="1 2" key="1">
    <citation type="submission" date="2018-06" db="EMBL/GenBank/DDBJ databases">
        <title>Three novel Pseudomonas species isolated from symptomatic oak.</title>
        <authorList>
            <person name="Bueno-Gonzalez V."/>
            <person name="Brady C."/>
        </authorList>
    </citation>
    <scope>NUCLEOTIDE SEQUENCE [LARGE SCALE GENOMIC DNA]</scope>
    <source>
        <strain evidence="1 2">P9A</strain>
    </source>
</reference>
<name>A0A4Q9QIV0_9GAMM</name>
<evidence type="ECO:0000313" key="2">
    <source>
        <dbReference type="Proteomes" id="UP000292302"/>
    </source>
</evidence>
<gene>
    <name evidence="1" type="ORF">DNK06_18660</name>
</gene>
<organism evidence="1 2">
    <name type="scientific">Phytopseudomonas daroniae</name>
    <dbReference type="NCBI Taxonomy" id="2487519"/>
    <lineage>
        <taxon>Bacteria</taxon>
        <taxon>Pseudomonadati</taxon>
        <taxon>Pseudomonadota</taxon>
        <taxon>Gammaproteobacteria</taxon>
        <taxon>Pseudomonadales</taxon>
        <taxon>Pseudomonadaceae</taxon>
        <taxon>Phytopseudomonas</taxon>
    </lineage>
</organism>
<dbReference type="EMBL" id="QJUI01000017">
    <property type="protein sequence ID" value="TBU74803.1"/>
    <property type="molecule type" value="Genomic_DNA"/>
</dbReference>
<sequence length="59" mass="6518">MPAVSAACSLAFDRQQTDFASDIDERPSMRRIAALRAIHGRYDAEPAHFTSARMLRPAA</sequence>
<dbReference type="Proteomes" id="UP000292302">
    <property type="component" value="Unassembled WGS sequence"/>
</dbReference>
<accession>A0A4Q9QIV0</accession>
<protein>
    <submittedName>
        <fullName evidence="1">Uncharacterized protein</fullName>
    </submittedName>
</protein>
<keyword evidence="2" id="KW-1185">Reference proteome</keyword>
<dbReference type="AlphaFoldDB" id="A0A4Q9QIV0"/>
<comment type="caution">
    <text evidence="1">The sequence shown here is derived from an EMBL/GenBank/DDBJ whole genome shotgun (WGS) entry which is preliminary data.</text>
</comment>
<proteinExistence type="predicted"/>